<evidence type="ECO:0000313" key="2">
    <source>
        <dbReference type="EMBL" id="RKN25183.1"/>
    </source>
</evidence>
<protein>
    <submittedName>
        <fullName evidence="1">Aminoglycoside phosphotransferase</fullName>
    </submittedName>
</protein>
<evidence type="ECO:0000313" key="3">
    <source>
        <dbReference type="Proteomes" id="UP000268652"/>
    </source>
</evidence>
<evidence type="ECO:0000313" key="4">
    <source>
        <dbReference type="Proteomes" id="UP000275024"/>
    </source>
</evidence>
<dbReference type="OrthoDB" id="2570531at2"/>
<evidence type="ECO:0000313" key="1">
    <source>
        <dbReference type="EMBL" id="RKN10920.1"/>
    </source>
</evidence>
<dbReference type="AlphaFoldDB" id="A0A3A9WDS6"/>
<dbReference type="InterPro" id="IPR011009">
    <property type="entry name" value="Kinase-like_dom_sf"/>
</dbReference>
<name>A0A3A9WDS6_9ACTN</name>
<reference evidence="3 4" key="1">
    <citation type="submission" date="2018-09" db="EMBL/GenBank/DDBJ databases">
        <title>Streptomyces sp. nov. DS1-2, an endophytic actinomycete isolated from roots of Dendrobium scabrilingue.</title>
        <authorList>
            <person name="Kuncharoen N."/>
            <person name="Kudo T."/>
            <person name="Ohkuma M."/>
            <person name="Yuki M."/>
            <person name="Tanasupawat S."/>
        </authorList>
    </citation>
    <scope>NUCLEOTIDE SEQUENCE [LARGE SCALE GENOMIC DNA]</scope>
    <source>
        <strain evidence="1 4">AZ1-7</strain>
        <strain evidence="2 3">DS1-2</strain>
    </source>
</reference>
<keyword evidence="1" id="KW-0808">Transferase</keyword>
<organism evidence="1 4">
    <name type="scientific">Streptomyces radicis</name>
    <dbReference type="NCBI Taxonomy" id="1750517"/>
    <lineage>
        <taxon>Bacteria</taxon>
        <taxon>Bacillati</taxon>
        <taxon>Actinomycetota</taxon>
        <taxon>Actinomycetes</taxon>
        <taxon>Kitasatosporales</taxon>
        <taxon>Streptomycetaceae</taxon>
        <taxon>Streptomyces</taxon>
    </lineage>
</organism>
<proteinExistence type="predicted"/>
<accession>A0A3A9WDS6</accession>
<dbReference type="RefSeq" id="WP_120696190.1">
    <property type="nucleotide sequence ID" value="NZ_RBDX01000004.1"/>
</dbReference>
<dbReference type="EMBL" id="RBDY01000004">
    <property type="protein sequence ID" value="RKN25183.1"/>
    <property type="molecule type" value="Genomic_DNA"/>
</dbReference>
<sequence length="258" mass="26822">MNGRGTAVAARRVTWDELPGPVRREVEAVLGPVAAARPLPAGSSPLTAVLETPAGTVCVEGAPLDDGARAAAFEARAHAAARTTGIAPRMRGRWAVGGWHVLAHDHAPGRTADLSPGSPDLPLVAALLDQASLRTGPDALPLLADRLGAGPGGARWLAGEWLLHTALAPGALLVDGRRAWLPDWSNAARGPAWCDVADAVLCLIDAGHTPAAALDWAAHLPVWSHIRPDTLTAWTHARRTAGHHEPPPGALDELLSHL</sequence>
<gene>
    <name evidence="2" type="ORF">D7318_08035</name>
    <name evidence="1" type="ORF">D7319_07180</name>
</gene>
<dbReference type="EMBL" id="RBDX01000004">
    <property type="protein sequence ID" value="RKN10920.1"/>
    <property type="molecule type" value="Genomic_DNA"/>
</dbReference>
<dbReference type="SUPFAM" id="SSF56112">
    <property type="entry name" value="Protein kinase-like (PK-like)"/>
    <property type="match status" value="1"/>
</dbReference>
<keyword evidence="3" id="KW-1185">Reference proteome</keyword>
<dbReference type="GO" id="GO:0016740">
    <property type="term" value="F:transferase activity"/>
    <property type="evidence" value="ECO:0007669"/>
    <property type="project" value="UniProtKB-KW"/>
</dbReference>
<dbReference type="Proteomes" id="UP000275024">
    <property type="component" value="Unassembled WGS sequence"/>
</dbReference>
<comment type="caution">
    <text evidence="1">The sequence shown here is derived from an EMBL/GenBank/DDBJ whole genome shotgun (WGS) entry which is preliminary data.</text>
</comment>
<dbReference type="Proteomes" id="UP000268652">
    <property type="component" value="Unassembled WGS sequence"/>
</dbReference>